<evidence type="ECO:0000313" key="1">
    <source>
        <dbReference type="EMBL" id="URD79809.1"/>
    </source>
</evidence>
<reference evidence="1" key="1">
    <citation type="submission" date="2022-05" db="EMBL/GenBank/DDBJ databases">
        <title>The Musa troglodytarum L. genome provides insights into the mechanism of non-climacteric behaviour and enrichment of carotenoids.</title>
        <authorList>
            <person name="Wang J."/>
        </authorList>
    </citation>
    <scope>NUCLEOTIDE SEQUENCE</scope>
    <source>
        <tissue evidence="1">Leaf</tissue>
    </source>
</reference>
<sequence>MPSPDLPPAVDLVGVEHDNGGTDAGEVTVVLAVEDVKCDRLWPPRAWPEGKTLKQKGHSCTLASILARESSSPSVRDRTGGIHAVGLRWLARWPPRAWYDRNAFLHVPHWCLLRPLRGGRERAAIRRPFISSSFPSNSSDALPAVQESRESIMRQRATSSSVVTSELSGSEGLCLALTALDDDGGGTGGLDGGEGGGELRVHEAEALPWVLPKAIGSFLGELFYLLLLHCFLHRAGTGG</sequence>
<dbReference type="AlphaFoldDB" id="A0A9E7ELR3"/>
<proteinExistence type="predicted"/>
<gene>
    <name evidence="1" type="ORF">MUK42_19664</name>
</gene>
<accession>A0A9E7ELR3</accession>
<organism evidence="1 2">
    <name type="scientific">Musa troglodytarum</name>
    <name type="common">fe'i banana</name>
    <dbReference type="NCBI Taxonomy" id="320322"/>
    <lineage>
        <taxon>Eukaryota</taxon>
        <taxon>Viridiplantae</taxon>
        <taxon>Streptophyta</taxon>
        <taxon>Embryophyta</taxon>
        <taxon>Tracheophyta</taxon>
        <taxon>Spermatophyta</taxon>
        <taxon>Magnoliopsida</taxon>
        <taxon>Liliopsida</taxon>
        <taxon>Zingiberales</taxon>
        <taxon>Musaceae</taxon>
        <taxon>Musa</taxon>
    </lineage>
</organism>
<dbReference type="Proteomes" id="UP001055439">
    <property type="component" value="Chromosome 10"/>
</dbReference>
<keyword evidence="2" id="KW-1185">Reference proteome</keyword>
<dbReference type="EMBL" id="CP097503">
    <property type="protein sequence ID" value="URD79809.1"/>
    <property type="molecule type" value="Genomic_DNA"/>
</dbReference>
<evidence type="ECO:0000313" key="2">
    <source>
        <dbReference type="Proteomes" id="UP001055439"/>
    </source>
</evidence>
<name>A0A9E7ELR3_9LILI</name>
<protein>
    <submittedName>
        <fullName evidence="1">Uncharacterized protein</fullName>
    </submittedName>
</protein>